<geneLocation type="plasmid" evidence="2">
    <name>pRA3</name>
</geneLocation>
<proteinExistence type="predicted"/>
<dbReference type="RefSeq" id="WP_011191314.1">
    <property type="nucleotide sequence ID" value="NC_010919.1"/>
</dbReference>
<organism evidence="2">
    <name type="scientific">Aeromonas hydrophila</name>
    <dbReference type="NCBI Taxonomy" id="644"/>
    <lineage>
        <taxon>Bacteria</taxon>
        <taxon>Pseudomonadati</taxon>
        <taxon>Pseudomonadota</taxon>
        <taxon>Gammaproteobacteria</taxon>
        <taxon>Aeromonadales</taxon>
        <taxon>Aeromonadaceae</taxon>
        <taxon>Aeromonas</taxon>
    </lineage>
</organism>
<dbReference type="AlphaFoldDB" id="Q209N8"/>
<name>Q209N8_AERHY</name>
<feature type="domain" description="SprT-like" evidence="1">
    <location>
        <begin position="12"/>
        <end position="113"/>
    </location>
</feature>
<protein>
    <submittedName>
        <fullName evidence="2">Putative zinc metallopeptidase</fullName>
    </submittedName>
</protein>
<dbReference type="InterPro" id="IPR006640">
    <property type="entry name" value="SprT-like_domain"/>
</dbReference>
<evidence type="ECO:0000313" key="2">
    <source>
        <dbReference type="EMBL" id="ABD64840.1"/>
    </source>
</evidence>
<keyword evidence="2" id="KW-0614">Plasmid</keyword>
<sequence length="243" mass="27311">MKPTLQAYDELQRAYDHFNNELFDGVLPDCLITLQREKQTYGYFSPERFVNSQGTRTDEIAMNPAYFAVCPPEEIMQTLCHEMCHLWQHHFGKPGRRGYHNKEWADFMEAIGLMPSSTGAPGGARTGDKMADYAIEGGRFLEAYESLMTDDYRISWMDRFPSREKLMAAIANGTTDEMAGDLSIMGLAGISVEDGEITFEPGERPNKSNREKYTCPLCQANIWGKPGLNVLCGDCDTAFEAAN</sequence>
<dbReference type="EMBL" id="DQ401103">
    <property type="protein sequence ID" value="ABD64840.1"/>
    <property type="molecule type" value="Genomic_DNA"/>
</dbReference>
<accession>Q209N8</accession>
<gene>
    <name evidence="2" type="primary">mpR</name>
    <name evidence="2" type="ORF">pRA3.12</name>
</gene>
<dbReference type="GO" id="GO:0006950">
    <property type="term" value="P:response to stress"/>
    <property type="evidence" value="ECO:0007669"/>
    <property type="project" value="UniProtKB-ARBA"/>
</dbReference>
<dbReference type="Pfam" id="PF10263">
    <property type="entry name" value="SprT-like"/>
    <property type="match status" value="1"/>
</dbReference>
<evidence type="ECO:0000259" key="1">
    <source>
        <dbReference type="Pfam" id="PF10263"/>
    </source>
</evidence>
<reference evidence="2" key="1">
    <citation type="journal article" date="2008" name="Appl. Environ. Microbiol.">
        <title>Genomic and functional characterization of the modular broad-host-range RA3 plasmid, the archetype of the IncU group.</title>
        <authorList>
            <person name="Kulinska A."/>
            <person name="Czeredys M."/>
            <person name="Hayes F."/>
            <person name="Jagura-Burdzy G."/>
        </authorList>
    </citation>
    <scope>NUCLEOTIDE SEQUENCE</scope>
    <source>
        <plasmid evidence="2">pRA3</plasmid>
    </source>
</reference>